<dbReference type="Proteomes" id="UP000198287">
    <property type="component" value="Unassembled WGS sequence"/>
</dbReference>
<keyword evidence="1" id="KW-0732">Signal</keyword>
<comment type="caution">
    <text evidence="2">The sequence shown here is derived from an EMBL/GenBank/DDBJ whole genome shotgun (WGS) entry which is preliminary data.</text>
</comment>
<evidence type="ECO:0000313" key="2">
    <source>
        <dbReference type="EMBL" id="OXA65139.1"/>
    </source>
</evidence>
<sequence>MERATASFALVLVLTTLLPCFVNSAPQIPPLPVPGAPAIPATPALQVPGAPALPAAPALPIPGAPALPNPMDPSGAVKQGTTLANNGKAVVPVAGSAIPSVPAAPLPIPGR</sequence>
<evidence type="ECO:0000256" key="1">
    <source>
        <dbReference type="SAM" id="SignalP"/>
    </source>
</evidence>
<feature type="chain" id="PRO_5012036531" evidence="1">
    <location>
        <begin position="25"/>
        <end position="111"/>
    </location>
</feature>
<name>A0A226F5S4_FOLCA</name>
<accession>A0A226F5S4</accession>
<protein>
    <submittedName>
        <fullName evidence="2">Uncharacterized protein</fullName>
    </submittedName>
</protein>
<proteinExistence type="predicted"/>
<organism evidence="2 3">
    <name type="scientific">Folsomia candida</name>
    <name type="common">Springtail</name>
    <dbReference type="NCBI Taxonomy" id="158441"/>
    <lineage>
        <taxon>Eukaryota</taxon>
        <taxon>Metazoa</taxon>
        <taxon>Ecdysozoa</taxon>
        <taxon>Arthropoda</taxon>
        <taxon>Hexapoda</taxon>
        <taxon>Collembola</taxon>
        <taxon>Entomobryomorpha</taxon>
        <taxon>Isotomoidea</taxon>
        <taxon>Isotomidae</taxon>
        <taxon>Proisotominae</taxon>
        <taxon>Folsomia</taxon>
    </lineage>
</organism>
<feature type="signal peptide" evidence="1">
    <location>
        <begin position="1"/>
        <end position="24"/>
    </location>
</feature>
<dbReference type="AlphaFoldDB" id="A0A226F5S4"/>
<dbReference type="EMBL" id="LNIX01000001">
    <property type="protein sequence ID" value="OXA65139.1"/>
    <property type="molecule type" value="Genomic_DNA"/>
</dbReference>
<keyword evidence="3" id="KW-1185">Reference proteome</keyword>
<evidence type="ECO:0000313" key="3">
    <source>
        <dbReference type="Proteomes" id="UP000198287"/>
    </source>
</evidence>
<reference evidence="2 3" key="1">
    <citation type="submission" date="2015-12" db="EMBL/GenBank/DDBJ databases">
        <title>The genome of Folsomia candida.</title>
        <authorList>
            <person name="Faddeeva A."/>
            <person name="Derks M.F."/>
            <person name="Anvar Y."/>
            <person name="Smit S."/>
            <person name="Van Straalen N."/>
            <person name="Roelofs D."/>
        </authorList>
    </citation>
    <scope>NUCLEOTIDE SEQUENCE [LARGE SCALE GENOMIC DNA]</scope>
    <source>
        <strain evidence="2 3">VU population</strain>
        <tissue evidence="2">Whole body</tissue>
    </source>
</reference>
<gene>
    <name evidence="2" type="ORF">Fcan01_01717</name>
</gene>